<gene>
    <name evidence="10" type="primary">LOC123189507</name>
</gene>
<keyword evidence="6 8" id="KW-0472">Membrane</keyword>
<evidence type="ECO:0000256" key="4">
    <source>
        <dbReference type="ARBA" id="ARBA00022737"/>
    </source>
</evidence>
<dbReference type="InterPro" id="IPR013583">
    <property type="entry name" value="MCTP_C"/>
</dbReference>
<dbReference type="Gramene" id="TraesCS2B03G0910800.1">
    <property type="protein sequence ID" value="TraesCS2B03G0910800.1.CDS1"/>
    <property type="gene ID" value="TraesCS2B03G0910800"/>
</dbReference>
<evidence type="ECO:0000256" key="2">
    <source>
        <dbReference type="ARBA" id="ARBA00007923"/>
    </source>
</evidence>
<proteinExistence type="inferred from homology"/>
<dbReference type="Gramene" id="TraesCAD_scaffold_058195_01G000300.1">
    <property type="protein sequence ID" value="TraesCAD_scaffold_058195_01G000300.1"/>
    <property type="gene ID" value="TraesCAD_scaffold_058195_01G000300"/>
</dbReference>
<dbReference type="GO" id="GO:0016020">
    <property type="term" value="C:membrane"/>
    <property type="evidence" value="ECO:0007669"/>
    <property type="project" value="UniProtKB-SubCell"/>
</dbReference>
<feature type="transmembrane region" description="Helical" evidence="8">
    <location>
        <begin position="805"/>
        <end position="831"/>
    </location>
</feature>
<dbReference type="PANTHER" id="PTHR31425:SF19">
    <property type="entry name" value="OS04G0472900 PROTEIN"/>
    <property type="match status" value="1"/>
</dbReference>
<dbReference type="Gramene" id="TraesROB_scaffold_063569_01G000300.1">
    <property type="protein sequence ID" value="TraesROB_scaffold_063569_01G000300.1"/>
    <property type="gene ID" value="TraesROB_scaffold_063569_01G000300"/>
</dbReference>
<dbReference type="Gramene" id="TraesCLE_scaffold_049312_01G000300.1">
    <property type="protein sequence ID" value="TraesCLE_scaffold_049312_01G000300.1"/>
    <property type="gene ID" value="TraesCLE_scaffold_049312_01G000300"/>
</dbReference>
<dbReference type="InterPro" id="IPR035892">
    <property type="entry name" value="C2_domain_sf"/>
</dbReference>
<evidence type="ECO:0000256" key="3">
    <source>
        <dbReference type="ARBA" id="ARBA00022692"/>
    </source>
</evidence>
<reference evidence="10" key="1">
    <citation type="submission" date="2018-08" db="EMBL/GenBank/DDBJ databases">
        <authorList>
            <person name="Rossello M."/>
        </authorList>
    </citation>
    <scope>NUCLEOTIDE SEQUENCE [LARGE SCALE GENOMIC DNA]</scope>
    <source>
        <strain evidence="10">cv. Chinese Spring</strain>
    </source>
</reference>
<name>A0A3B6C8H4_WHEAT</name>
<dbReference type="InterPro" id="IPR047258">
    <property type="entry name" value="C2C_MCTP_PRT_plant"/>
</dbReference>
<keyword evidence="3 8" id="KW-0812">Transmembrane</keyword>
<evidence type="ECO:0000313" key="10">
    <source>
        <dbReference type="EnsemblPlants" id="TraesCS2B02G352900.1.cds1"/>
    </source>
</evidence>
<keyword evidence="5 8" id="KW-1133">Transmembrane helix</keyword>
<dbReference type="InterPro" id="IPR047259">
    <property type="entry name" value="QUIRKY-like"/>
</dbReference>
<dbReference type="STRING" id="4565.A0A3B6C8H4"/>
<feature type="compositionally biased region" description="Basic residues" evidence="7">
    <location>
        <begin position="114"/>
        <end position="132"/>
    </location>
</feature>
<dbReference type="SUPFAM" id="SSF49562">
    <property type="entry name" value="C2 domain (Calcium/lipid-binding domain, CaLB)"/>
    <property type="match status" value="2"/>
</dbReference>
<dbReference type="Gramene" id="TraesCS2B02G352900.1">
    <property type="protein sequence ID" value="TraesCS2B02G352900.1.cds1"/>
    <property type="gene ID" value="TraesCS2B02G352900"/>
</dbReference>
<feature type="domain" description="C2" evidence="9">
    <location>
        <begin position="428"/>
        <end position="557"/>
    </location>
</feature>
<feature type="domain" description="C2" evidence="9">
    <location>
        <begin position="259"/>
        <end position="389"/>
    </location>
</feature>
<protein>
    <recommendedName>
        <fullName evidence="9">C2 domain-containing protein</fullName>
    </recommendedName>
</protein>
<feature type="compositionally biased region" description="Basic residues" evidence="7">
    <location>
        <begin position="182"/>
        <end position="192"/>
    </location>
</feature>
<dbReference type="InterPro" id="IPR000008">
    <property type="entry name" value="C2_dom"/>
</dbReference>
<dbReference type="EnsemblPlants" id="TraesCS2B02G352900.1">
    <property type="protein sequence ID" value="TraesCS2B02G352900.1.cds1"/>
    <property type="gene ID" value="TraesCS2B02G352900"/>
</dbReference>
<feature type="transmembrane region" description="Helical" evidence="8">
    <location>
        <begin position="657"/>
        <end position="675"/>
    </location>
</feature>
<evidence type="ECO:0000256" key="8">
    <source>
        <dbReference type="SAM" id="Phobius"/>
    </source>
</evidence>
<dbReference type="InterPro" id="IPR047255">
    <property type="entry name" value="C2D_MCTP_PRT_plant"/>
</dbReference>
<feature type="compositionally biased region" description="Basic and acidic residues" evidence="7">
    <location>
        <begin position="142"/>
        <end position="158"/>
    </location>
</feature>
<dbReference type="Proteomes" id="UP000019116">
    <property type="component" value="Chromosome 2B"/>
</dbReference>
<dbReference type="PROSITE" id="PS50004">
    <property type="entry name" value="C2"/>
    <property type="match status" value="2"/>
</dbReference>
<dbReference type="Pfam" id="PF08372">
    <property type="entry name" value="PRT_C"/>
    <property type="match status" value="1"/>
</dbReference>
<dbReference type="OMA" id="RTKACAM"/>
<dbReference type="SMR" id="A0A3B6C8H4"/>
<feature type="region of interest" description="Disordered" evidence="7">
    <location>
        <begin position="51"/>
        <end position="73"/>
    </location>
</feature>
<sequence>MPSLAGDLRGSRPLNRQPTGRHARAATEKPVAEFAGHGVPVCLPRAGATGESGGIQVQGRNAAATGQDPVAGRQRQRRRAWAWWRRRVDGPWLPREAAGELLRSRGADALPVRARRQGARHPRGRGHRRVQPLRRGAPRQLPRHDAAPREEVESRVEPGVRLLQGARPGHGAGGVRQGQGRRGARRLRRQDRVRHSEVPLRMPPDSPLAPQWYRLENVRHGGKMVLPTEVMLAVWVGTQADEAFGDAWHADAASVRGGADGVAAVQSARSKVYVTPKLWYLRINVLEAQDVVTGGFVGDKVRQHVEVFAKVQVGGMMLRTKACAMRNPTSLAWNEELVFVVAEPFEDPAVLIVEARAHPGKDEIVGRAVLPLTIFEKRLDRVAIHSQWFSLEPFGHPLRRPEATFAGRVHLRACLEGAYHVMDEPTMYVSDTRPTARQLWRPPVGVLEVGVLGAQGLTPMKTTDGRGTTDAYCVAKYGQKWVRTRTVVDSCSPRWNEQYTWEVYDPCTVLTLAMFDNCQLGKANAAAGKAVLRDQMMGKVRIRLSTLEMDKVYTNAHPLVVLHPSGVRKNGELCLAVRLTSVSLASVVCLYGKPLLPKMHYVQPFAVPQLDALRRQAMSIVAARLSRAEPPLRREVVEYMLDAGSHLWSMRRSKANFFRVTALLSGAASTARWLVDVCHWRNPVTTVLVHLLFVTLMCFPGLILPTVFLYMSMAGLWNYRRRPRRPASMDARLSCAEATHPDEIDEELDTFPTSKPNDVVRLRYDRLRSVAGRIQTVVGDVATQGERVRSLLAWRDPRATALSTALCLVTAVTLYVTPLRVVALVAGLYALRHPRFRSRMPSAAGNFFKRLPSRADTML</sequence>
<dbReference type="Gramene" id="TraesKAR2B01G0339300.1">
    <property type="protein sequence ID" value="cds.TraesKAR2B01G0339300.1"/>
    <property type="gene ID" value="TraesKAR2B01G0339300"/>
</dbReference>
<feature type="transmembrane region" description="Helical" evidence="8">
    <location>
        <begin position="687"/>
        <end position="719"/>
    </location>
</feature>
<keyword evidence="11" id="KW-1185">Reference proteome</keyword>
<dbReference type="CDD" id="cd08379">
    <property type="entry name" value="C2D_MCTP_PRT_plant"/>
    <property type="match status" value="1"/>
</dbReference>
<dbReference type="AlphaFoldDB" id="A0A3B6C8H4"/>
<feature type="region of interest" description="Disordered" evidence="7">
    <location>
        <begin position="114"/>
        <end position="203"/>
    </location>
</feature>
<dbReference type="Gene3D" id="2.60.40.150">
    <property type="entry name" value="C2 domain"/>
    <property type="match status" value="2"/>
</dbReference>
<feature type="region of interest" description="Disordered" evidence="7">
    <location>
        <begin position="1"/>
        <end position="30"/>
    </location>
</feature>
<evidence type="ECO:0000256" key="1">
    <source>
        <dbReference type="ARBA" id="ARBA00004141"/>
    </source>
</evidence>
<keyword evidence="4" id="KW-0677">Repeat</keyword>
<dbReference type="CDD" id="cd04019">
    <property type="entry name" value="C2C_MCTP_PRT_plant"/>
    <property type="match status" value="1"/>
</dbReference>
<evidence type="ECO:0000256" key="5">
    <source>
        <dbReference type="ARBA" id="ARBA00022989"/>
    </source>
</evidence>
<dbReference type="SMART" id="SM00239">
    <property type="entry name" value="C2"/>
    <property type="match status" value="2"/>
</dbReference>
<organism evidence="10">
    <name type="scientific">Triticum aestivum</name>
    <name type="common">Wheat</name>
    <dbReference type="NCBI Taxonomy" id="4565"/>
    <lineage>
        <taxon>Eukaryota</taxon>
        <taxon>Viridiplantae</taxon>
        <taxon>Streptophyta</taxon>
        <taxon>Embryophyta</taxon>
        <taxon>Tracheophyta</taxon>
        <taxon>Spermatophyta</taxon>
        <taxon>Magnoliopsida</taxon>
        <taxon>Liliopsida</taxon>
        <taxon>Poales</taxon>
        <taxon>Poaceae</taxon>
        <taxon>BOP clade</taxon>
        <taxon>Pooideae</taxon>
        <taxon>Triticodae</taxon>
        <taxon>Triticeae</taxon>
        <taxon>Triticinae</taxon>
        <taxon>Triticum</taxon>
    </lineage>
</organism>
<evidence type="ECO:0000256" key="7">
    <source>
        <dbReference type="SAM" id="MobiDB-lite"/>
    </source>
</evidence>
<dbReference type="PaxDb" id="4565-Traes_2BL_A0E74A55D.1"/>
<feature type="compositionally biased region" description="Gly residues" evidence="7">
    <location>
        <begin position="168"/>
        <end position="181"/>
    </location>
</feature>
<dbReference type="PANTHER" id="PTHR31425">
    <property type="entry name" value="PHOSPHORIBOSYLANTHRANILATE TRANSFERASE ISOFORM 1"/>
    <property type="match status" value="1"/>
</dbReference>
<dbReference type="Pfam" id="PF00168">
    <property type="entry name" value="C2"/>
    <property type="match status" value="2"/>
</dbReference>
<comment type="subcellular location">
    <subcellularLocation>
        <location evidence="1">Membrane</location>
        <topology evidence="1">Multi-pass membrane protein</topology>
    </subcellularLocation>
</comment>
<comment type="similarity">
    <text evidence="2">Belongs to the MCTP family.</text>
</comment>
<evidence type="ECO:0000313" key="11">
    <source>
        <dbReference type="Proteomes" id="UP000019116"/>
    </source>
</evidence>
<evidence type="ECO:0000256" key="6">
    <source>
        <dbReference type="ARBA" id="ARBA00023136"/>
    </source>
</evidence>
<dbReference type="Gramene" id="TraesJUL2B03G00980880.1">
    <property type="protein sequence ID" value="TraesJUL2B03G00980880.1.CDS1"/>
    <property type="gene ID" value="TraesJUL2B03G00980880"/>
</dbReference>
<dbReference type="OrthoDB" id="624084at2759"/>
<dbReference type="FunFam" id="2.60.40.150:FF:000090">
    <property type="entry name" value="C2 domain-containing protein"/>
    <property type="match status" value="1"/>
</dbReference>
<evidence type="ECO:0000259" key="9">
    <source>
        <dbReference type="PROSITE" id="PS50004"/>
    </source>
</evidence>
<accession>A0A3B6C8H4</accession>
<reference evidence="10" key="2">
    <citation type="submission" date="2018-10" db="UniProtKB">
        <authorList>
            <consortium name="EnsemblPlants"/>
        </authorList>
    </citation>
    <scope>IDENTIFICATION</scope>
</reference>